<protein>
    <submittedName>
        <fullName evidence="1">Uncharacterized protein</fullName>
    </submittedName>
</protein>
<sequence>MENKAIKQVKKGKANTLPPRRGQIKLKILGELVETVVTIRGKQGRKNERGEDEEALEAEKARARASDDEKNRA</sequence>
<evidence type="ECO:0000313" key="2">
    <source>
        <dbReference type="Proteomes" id="UP001164539"/>
    </source>
</evidence>
<keyword evidence="2" id="KW-1185">Reference proteome</keyword>
<name>A0ACC1Y938_MELAZ</name>
<evidence type="ECO:0000313" key="1">
    <source>
        <dbReference type="EMBL" id="KAJ4719753.1"/>
    </source>
</evidence>
<organism evidence="1 2">
    <name type="scientific">Melia azedarach</name>
    <name type="common">Chinaberry tree</name>
    <dbReference type="NCBI Taxonomy" id="155640"/>
    <lineage>
        <taxon>Eukaryota</taxon>
        <taxon>Viridiplantae</taxon>
        <taxon>Streptophyta</taxon>
        <taxon>Embryophyta</taxon>
        <taxon>Tracheophyta</taxon>
        <taxon>Spermatophyta</taxon>
        <taxon>Magnoliopsida</taxon>
        <taxon>eudicotyledons</taxon>
        <taxon>Gunneridae</taxon>
        <taxon>Pentapetalae</taxon>
        <taxon>rosids</taxon>
        <taxon>malvids</taxon>
        <taxon>Sapindales</taxon>
        <taxon>Meliaceae</taxon>
        <taxon>Melia</taxon>
    </lineage>
</organism>
<dbReference type="Proteomes" id="UP001164539">
    <property type="component" value="Chromosome 4"/>
</dbReference>
<gene>
    <name evidence="1" type="ORF">OWV82_007684</name>
</gene>
<reference evidence="1 2" key="1">
    <citation type="journal article" date="2023" name="Science">
        <title>Complex scaffold remodeling in plant triterpene biosynthesis.</title>
        <authorList>
            <person name="De La Pena R."/>
            <person name="Hodgson H."/>
            <person name="Liu J.C."/>
            <person name="Stephenson M.J."/>
            <person name="Martin A.C."/>
            <person name="Owen C."/>
            <person name="Harkess A."/>
            <person name="Leebens-Mack J."/>
            <person name="Jimenez L.E."/>
            <person name="Osbourn A."/>
            <person name="Sattely E.S."/>
        </authorList>
    </citation>
    <scope>NUCLEOTIDE SEQUENCE [LARGE SCALE GENOMIC DNA]</scope>
    <source>
        <strain evidence="2">cv. JPN11</strain>
        <tissue evidence="1">Leaf</tissue>
    </source>
</reference>
<accession>A0ACC1Y938</accession>
<dbReference type="EMBL" id="CM051397">
    <property type="protein sequence ID" value="KAJ4719753.1"/>
    <property type="molecule type" value="Genomic_DNA"/>
</dbReference>
<comment type="caution">
    <text evidence="1">The sequence shown here is derived from an EMBL/GenBank/DDBJ whole genome shotgun (WGS) entry which is preliminary data.</text>
</comment>
<proteinExistence type="predicted"/>